<evidence type="ECO:0000313" key="3">
    <source>
        <dbReference type="EMBL" id="MDE8653179.1"/>
    </source>
</evidence>
<keyword evidence="2" id="KW-0326">Glycosidase</keyword>
<name>A0ABT5WT10_9SPHN</name>
<keyword evidence="2" id="KW-0624">Polysaccharide degradation</keyword>
<keyword evidence="4" id="KW-1185">Reference proteome</keyword>
<organism evidence="3 4">
    <name type="scientific">Novosphingobium album</name>
    <name type="common">ex Liu et al. 2023</name>
    <dbReference type="NCBI Taxonomy" id="3031130"/>
    <lineage>
        <taxon>Bacteria</taxon>
        <taxon>Pseudomonadati</taxon>
        <taxon>Pseudomonadota</taxon>
        <taxon>Alphaproteobacteria</taxon>
        <taxon>Sphingomonadales</taxon>
        <taxon>Sphingomonadaceae</taxon>
        <taxon>Novosphingobium</taxon>
    </lineage>
</organism>
<reference evidence="3 4" key="1">
    <citation type="submission" date="2023-03" db="EMBL/GenBank/DDBJ databases">
        <title>NovoSphingobium album sp. nov. isolated from polycyclic aromatic hydrocarbons- and heavy-metal polluted soil.</title>
        <authorList>
            <person name="Liu Z."/>
            <person name="Wang K."/>
        </authorList>
    </citation>
    <scope>NUCLEOTIDE SEQUENCE [LARGE SCALE GENOMIC DNA]</scope>
    <source>
        <strain evidence="3 4">H3SJ31-1</strain>
    </source>
</reference>
<evidence type="ECO:0008006" key="5">
    <source>
        <dbReference type="Google" id="ProtNLM"/>
    </source>
</evidence>
<proteinExistence type="inferred from homology"/>
<comment type="caution">
    <text evidence="3">The sequence shown here is derived from an EMBL/GenBank/DDBJ whole genome shotgun (WGS) entry which is preliminary data.</text>
</comment>
<dbReference type="Gene3D" id="2.60.120.180">
    <property type="match status" value="1"/>
</dbReference>
<keyword evidence="2" id="KW-0378">Hydrolase</keyword>
<sequence>MKRRRLTWIALVIAIFVAGLAWMQVDTDPRLKLKDRQNFSKGEYLAFAVPWAAESGPMRHWSNHADTVRVDPPRFPDNTAIRFAWPPFSPRGGIAGVWGYMGIGHGNYDGGAAEAPVTPRRVDDISALSQSFAWSYDFRLGVADVLTEFYLRSNPDDNESKLIEIGWFLHTPEKTRHFVETGQQIGKFVEAGGRTWIVARNEKFVTFMPEGGVDVLNGRIDMLAALRWLKSKKVITGREWYNGVAIGVEPFKGTGHIQIDRWSVGYR</sequence>
<comment type="similarity">
    <text evidence="1 2">Belongs to the glycosyl hydrolase 12 (cellulase H) family.</text>
</comment>
<dbReference type="EMBL" id="JARESE010000051">
    <property type="protein sequence ID" value="MDE8653179.1"/>
    <property type="molecule type" value="Genomic_DNA"/>
</dbReference>
<gene>
    <name evidence="3" type="ORF">PYV00_15870</name>
</gene>
<accession>A0ABT5WT10</accession>
<dbReference type="InterPro" id="IPR002594">
    <property type="entry name" value="GH12"/>
</dbReference>
<dbReference type="InterPro" id="IPR013319">
    <property type="entry name" value="GH11/12"/>
</dbReference>
<keyword evidence="2" id="KW-0119">Carbohydrate metabolism</keyword>
<evidence type="ECO:0000256" key="2">
    <source>
        <dbReference type="RuleBase" id="RU361163"/>
    </source>
</evidence>
<evidence type="ECO:0000256" key="1">
    <source>
        <dbReference type="ARBA" id="ARBA00005519"/>
    </source>
</evidence>
<evidence type="ECO:0000313" key="4">
    <source>
        <dbReference type="Proteomes" id="UP001216253"/>
    </source>
</evidence>
<protein>
    <recommendedName>
        <fullName evidence="5">DUF3750 domain-containing protein</fullName>
    </recommendedName>
</protein>
<dbReference type="SUPFAM" id="SSF49899">
    <property type="entry name" value="Concanavalin A-like lectins/glucanases"/>
    <property type="match status" value="1"/>
</dbReference>
<dbReference type="Pfam" id="PF01670">
    <property type="entry name" value="Glyco_hydro_12"/>
    <property type="match status" value="1"/>
</dbReference>
<dbReference type="InterPro" id="IPR013320">
    <property type="entry name" value="ConA-like_dom_sf"/>
</dbReference>
<dbReference type="Proteomes" id="UP001216253">
    <property type="component" value="Unassembled WGS sequence"/>
</dbReference>